<dbReference type="AlphaFoldDB" id="A0A1M5SNZ9"/>
<dbReference type="EMBL" id="FQXD01000006">
    <property type="protein sequence ID" value="SHH39653.1"/>
    <property type="molecule type" value="Genomic_DNA"/>
</dbReference>
<reference evidence="2" key="1">
    <citation type="submission" date="2016-11" db="EMBL/GenBank/DDBJ databases">
        <authorList>
            <person name="Varghese N."/>
            <person name="Submissions S."/>
        </authorList>
    </citation>
    <scope>NUCLEOTIDE SEQUENCE [LARGE SCALE GENOMIC DNA]</scope>
    <source>
        <strain evidence="2">CGMCC 1.6496</strain>
    </source>
</reference>
<proteinExistence type="predicted"/>
<gene>
    <name evidence="1" type="ORF">SAMN05421807_106238</name>
</gene>
<protein>
    <submittedName>
        <fullName evidence="1">Uncharacterized protein</fullName>
    </submittedName>
</protein>
<keyword evidence="2" id="KW-1185">Reference proteome</keyword>
<dbReference type="OrthoDB" id="2964965at2"/>
<name>A0A1M5SNZ9_9BACI</name>
<sequence length="142" mass="16262">MIGNSIQLVNELRAEFMESDTVKVYEEWDKDIILDFLEYSVSSNSIFPVLNIDSTKPNYNFDGQLFQTVNPNGSRWKAIPSRIANDGHCNFEVVSYDSDSKEYKFQLRTPMILPGGSKLAFKHDGTPKPEDNVTFKAIYRIL</sequence>
<accession>A0A1M5SNZ9</accession>
<evidence type="ECO:0000313" key="1">
    <source>
        <dbReference type="EMBL" id="SHH39653.1"/>
    </source>
</evidence>
<organism evidence="1 2">
    <name type="scientific">Virgibacillus chiguensis</name>
    <dbReference type="NCBI Taxonomy" id="411959"/>
    <lineage>
        <taxon>Bacteria</taxon>
        <taxon>Bacillati</taxon>
        <taxon>Bacillota</taxon>
        <taxon>Bacilli</taxon>
        <taxon>Bacillales</taxon>
        <taxon>Bacillaceae</taxon>
        <taxon>Virgibacillus</taxon>
    </lineage>
</organism>
<evidence type="ECO:0000313" key="2">
    <source>
        <dbReference type="Proteomes" id="UP000184079"/>
    </source>
</evidence>
<dbReference type="Proteomes" id="UP000184079">
    <property type="component" value="Unassembled WGS sequence"/>
</dbReference>
<dbReference type="RefSeq" id="WP_073007789.1">
    <property type="nucleotide sequence ID" value="NZ_FQXD01000006.1"/>
</dbReference>